<feature type="domain" description="CENP-T/Histone H4 histone fold" evidence="6">
    <location>
        <begin position="559"/>
        <end position="644"/>
    </location>
</feature>
<keyword evidence="3" id="KW-0158">Chromosome</keyword>
<feature type="compositionally biased region" description="Basic and acidic residues" evidence="5">
    <location>
        <begin position="196"/>
        <end position="205"/>
    </location>
</feature>
<dbReference type="eggNOG" id="ENOG502RIXN">
    <property type="taxonomic scope" value="Eukaryota"/>
</dbReference>
<dbReference type="OrthoDB" id="4077024at2759"/>
<protein>
    <recommendedName>
        <fullName evidence="6">CENP-T/Histone H4 histone fold domain-containing protein</fullName>
    </recommendedName>
</protein>
<dbReference type="Pfam" id="PF15511">
    <property type="entry name" value="CENP-T_C"/>
    <property type="match status" value="1"/>
</dbReference>
<dbReference type="KEGG" id="pic:PICST_32611"/>
<dbReference type="GO" id="GO:0005634">
    <property type="term" value="C:nucleus"/>
    <property type="evidence" value="ECO:0007669"/>
    <property type="project" value="UniProtKB-SubCell"/>
</dbReference>
<dbReference type="EMBL" id="CP000500">
    <property type="protein sequence ID" value="ABN67352.2"/>
    <property type="molecule type" value="Genomic_DNA"/>
</dbReference>
<sequence length="703" mass="79752">MSDMRSVTEPSTPRHRISVVDTSGSNHSLPPINKADLLSSTIPYRSLDPPLFNLRNIHLPPNELTEATAKLSSQIQEQGSRPRSRPRSRPSTPGRRISGSHSRILSQNFNDRRTSDLLARRRRSSMIRTNTGAVVYGPHYVGPITIDYLRFICRVTVRQIERDKIRKESFQMHKPNSEIEIASLQTNLDSNGDQLNEPKSERDLSPETPQPRNIDFSPPRPNIPNEFDQSLPIPNDIEGILKSPIGYNNEQQASPPSRDPTRTNELEDSTYENKENVPNFLVEEKEEPRSKPLSYLEKILLANKKKRQSREESRQSSTRFSLSKSLGEETPQSPELFVAEDYDEDQHEPRITKDSEIKGDNFIVESEQMNALPEEVDQDEPQENFNMYDPDERFEDFEIRNVLKETTESLSSQMDRSTILGVAQLTPVRDMSYLGPSFSSGSQIVTPQQVRVIDFASGESPSGIIQDHFTLDNDEQFTDIFDVPQEIEKENIKEGTATSKQFDEGLPDLAMKKSKASSKNVSKRSIPISTIKSLVKTIQVHDSSSFDDTTTPSKKVKLSYISQDIFNLIQEKSDIFLTSMLEDLDAYSRHRANGKISSINLSDVILYLKRTNFTGLGPNKKMEIDKISQIAQKFLPLENLIALDNNLSKLDRRSHASIVENYNEELVQNLNESGNDGNESEEDVAYMSDSDISSQNYDDTYLP</sequence>
<dbReference type="RefSeq" id="XP_001385381.2">
    <property type="nucleotide sequence ID" value="XM_001385344.1"/>
</dbReference>
<accession>A3LWW4</accession>
<evidence type="ECO:0000313" key="7">
    <source>
        <dbReference type="EMBL" id="ABN67352.2"/>
    </source>
</evidence>
<keyword evidence="8" id="KW-1185">Reference proteome</keyword>
<gene>
    <name evidence="7" type="ORF">PICST_32611</name>
</gene>
<evidence type="ECO:0000256" key="5">
    <source>
        <dbReference type="SAM" id="MobiDB-lite"/>
    </source>
</evidence>
<dbReference type="InterPro" id="IPR009072">
    <property type="entry name" value="Histone-fold"/>
</dbReference>
<keyword evidence="4" id="KW-0539">Nucleus</keyword>
<feature type="region of interest" description="Disordered" evidence="5">
    <location>
        <begin position="670"/>
        <end position="703"/>
    </location>
</feature>
<evidence type="ECO:0000313" key="8">
    <source>
        <dbReference type="Proteomes" id="UP000002258"/>
    </source>
</evidence>
<dbReference type="AlphaFoldDB" id="A3LWW4"/>
<feature type="compositionally biased region" description="Polar residues" evidence="5">
    <location>
        <begin position="246"/>
        <end position="255"/>
    </location>
</feature>
<evidence type="ECO:0000256" key="1">
    <source>
        <dbReference type="ARBA" id="ARBA00004123"/>
    </source>
</evidence>
<dbReference type="HOGENOM" id="CLU_392367_0_0_1"/>
<feature type="region of interest" description="Disordered" evidence="5">
    <location>
        <begin position="1"/>
        <end position="33"/>
    </location>
</feature>
<dbReference type="InterPro" id="IPR035425">
    <property type="entry name" value="CENP-T/H4_C"/>
</dbReference>
<dbReference type="GeneID" id="4839999"/>
<feature type="region of interest" description="Disordered" evidence="5">
    <location>
        <begin position="69"/>
        <end position="101"/>
    </location>
</feature>
<evidence type="ECO:0000259" key="6">
    <source>
        <dbReference type="Pfam" id="PF15511"/>
    </source>
</evidence>
<dbReference type="CDD" id="cd22920">
    <property type="entry name" value="HFD_CENP-T"/>
    <property type="match status" value="1"/>
</dbReference>
<feature type="region of interest" description="Disordered" evidence="5">
    <location>
        <begin position="189"/>
        <end position="289"/>
    </location>
</feature>
<comment type="subcellular location">
    <subcellularLocation>
        <location evidence="2">Chromosome</location>
    </subcellularLocation>
    <subcellularLocation>
        <location evidence="1">Nucleus</location>
    </subcellularLocation>
</comment>
<dbReference type="Proteomes" id="UP000002258">
    <property type="component" value="Chromosome 6"/>
</dbReference>
<organism evidence="7 8">
    <name type="scientific">Scheffersomyces stipitis (strain ATCC 58785 / CBS 6054 / NBRC 10063 / NRRL Y-11545)</name>
    <name type="common">Yeast</name>
    <name type="synonym">Pichia stipitis</name>
    <dbReference type="NCBI Taxonomy" id="322104"/>
    <lineage>
        <taxon>Eukaryota</taxon>
        <taxon>Fungi</taxon>
        <taxon>Dikarya</taxon>
        <taxon>Ascomycota</taxon>
        <taxon>Saccharomycotina</taxon>
        <taxon>Pichiomycetes</taxon>
        <taxon>Debaryomycetaceae</taxon>
        <taxon>Scheffersomyces</taxon>
    </lineage>
</organism>
<feature type="compositionally biased region" description="Basic and acidic residues" evidence="5">
    <location>
        <begin position="347"/>
        <end position="358"/>
    </location>
</feature>
<feature type="compositionally biased region" description="Basic and acidic residues" evidence="5">
    <location>
        <begin position="259"/>
        <end position="275"/>
    </location>
</feature>
<dbReference type="InParanoid" id="A3LWW4"/>
<evidence type="ECO:0000256" key="4">
    <source>
        <dbReference type="ARBA" id="ARBA00023242"/>
    </source>
</evidence>
<dbReference type="GO" id="GO:0005694">
    <property type="term" value="C:chromosome"/>
    <property type="evidence" value="ECO:0007669"/>
    <property type="project" value="UniProtKB-SubCell"/>
</dbReference>
<feature type="compositionally biased region" description="Polar residues" evidence="5">
    <location>
        <begin position="690"/>
        <end position="703"/>
    </location>
</feature>
<dbReference type="GO" id="GO:0046982">
    <property type="term" value="F:protein heterodimerization activity"/>
    <property type="evidence" value="ECO:0007669"/>
    <property type="project" value="InterPro"/>
</dbReference>
<evidence type="ECO:0000256" key="3">
    <source>
        <dbReference type="ARBA" id="ARBA00022454"/>
    </source>
</evidence>
<dbReference type="Gene3D" id="1.10.20.10">
    <property type="entry name" value="Histone, subunit A"/>
    <property type="match status" value="1"/>
</dbReference>
<proteinExistence type="predicted"/>
<dbReference type="OMA" id="YLKFFCK"/>
<dbReference type="SUPFAM" id="SSF47113">
    <property type="entry name" value="Histone-fold"/>
    <property type="match status" value="1"/>
</dbReference>
<dbReference type="STRING" id="322104.A3LWW4"/>
<feature type="compositionally biased region" description="Low complexity" evidence="5">
    <location>
        <begin position="89"/>
        <end position="100"/>
    </location>
</feature>
<feature type="region of interest" description="Disordered" evidence="5">
    <location>
        <begin position="303"/>
        <end position="358"/>
    </location>
</feature>
<name>A3LWW4_PICST</name>
<reference evidence="7 8" key="1">
    <citation type="journal article" date="2007" name="Nat. Biotechnol.">
        <title>Genome sequence of the lignocellulose-bioconverting and xylose-fermenting yeast Pichia stipitis.</title>
        <authorList>
            <person name="Jeffries T.W."/>
            <person name="Grigoriev I.V."/>
            <person name="Grimwood J."/>
            <person name="Laplaza J.M."/>
            <person name="Aerts A."/>
            <person name="Salamov A."/>
            <person name="Schmutz J."/>
            <person name="Lindquist E."/>
            <person name="Dehal P."/>
            <person name="Shapiro H."/>
            <person name="Jin Y.S."/>
            <person name="Passoth V."/>
            <person name="Richardson P.M."/>
        </authorList>
    </citation>
    <scope>NUCLEOTIDE SEQUENCE [LARGE SCALE GENOMIC DNA]</scope>
    <source>
        <strain evidence="8">ATCC 58785 / CBS 6054 / NBRC 10063 / NRRL Y-11545</strain>
    </source>
</reference>
<evidence type="ECO:0000256" key="2">
    <source>
        <dbReference type="ARBA" id="ARBA00004286"/>
    </source>
</evidence>